<proteinExistence type="predicted"/>
<dbReference type="Proteomes" id="UP000095401">
    <property type="component" value="Chromosome"/>
</dbReference>
<dbReference type="EMBL" id="CP017415">
    <property type="protein sequence ID" value="AOU97967.1"/>
    <property type="molecule type" value="Genomic_DNA"/>
</dbReference>
<name>A0A1D8INC4_9GAMM</name>
<evidence type="ECO:0000313" key="2">
    <source>
        <dbReference type="Proteomes" id="UP000095401"/>
    </source>
</evidence>
<organism evidence="1 2">
    <name type="scientific">Acidihalobacter yilgarnensis</name>
    <dbReference type="NCBI Taxonomy" id="2819280"/>
    <lineage>
        <taxon>Bacteria</taxon>
        <taxon>Pseudomonadati</taxon>
        <taxon>Pseudomonadota</taxon>
        <taxon>Gammaproteobacteria</taxon>
        <taxon>Chromatiales</taxon>
        <taxon>Ectothiorhodospiraceae</taxon>
        <taxon>Acidihalobacter</taxon>
    </lineage>
</organism>
<reference evidence="2" key="1">
    <citation type="submission" date="2016-09" db="EMBL/GenBank/DDBJ databases">
        <title>Acidihalobacter prosperus F5.</title>
        <authorList>
            <person name="Khaleque H.N."/>
            <person name="Ramsay J.P."/>
            <person name="Kaksonen A.H."/>
            <person name="Boxall N.J."/>
            <person name="Watkin E.L.J."/>
        </authorList>
    </citation>
    <scope>NUCLEOTIDE SEQUENCE [LARGE SCALE GENOMIC DNA]</scope>
    <source>
        <strain evidence="2">F5</strain>
    </source>
</reference>
<evidence type="ECO:0000313" key="1">
    <source>
        <dbReference type="EMBL" id="AOU97967.1"/>
    </source>
</evidence>
<gene>
    <name evidence="1" type="ORF">BI364_08315</name>
</gene>
<dbReference type="KEGG" id="aprs:BI364_08315"/>
<keyword evidence="2" id="KW-1185">Reference proteome</keyword>
<dbReference type="AlphaFoldDB" id="A0A1D8INC4"/>
<sequence length="66" mass="7253">MPDHRRDDATHEAVAIIPEHSHRSIGGNHLVRLLDEVCAVRDKSAIIRTDNVLTVESSTEVQAKAA</sequence>
<accession>A0A1D8INC4</accession>
<protein>
    <submittedName>
        <fullName evidence="1">Uncharacterized protein</fullName>
    </submittedName>
</protein>